<reference evidence="1" key="1">
    <citation type="submission" date="2021-06" db="EMBL/GenBank/DDBJ databases">
        <authorList>
            <person name="Kallberg Y."/>
            <person name="Tangrot J."/>
            <person name="Rosling A."/>
        </authorList>
    </citation>
    <scope>NUCLEOTIDE SEQUENCE</scope>
    <source>
        <strain evidence="1">IN212</strain>
    </source>
</reference>
<evidence type="ECO:0000313" key="2">
    <source>
        <dbReference type="Proteomes" id="UP000789396"/>
    </source>
</evidence>
<dbReference type="Proteomes" id="UP000789396">
    <property type="component" value="Unassembled WGS sequence"/>
</dbReference>
<keyword evidence="2" id="KW-1185">Reference proteome</keyword>
<dbReference type="AlphaFoldDB" id="A0A9N9AY18"/>
<organism evidence="1 2">
    <name type="scientific">Racocetra fulgida</name>
    <dbReference type="NCBI Taxonomy" id="60492"/>
    <lineage>
        <taxon>Eukaryota</taxon>
        <taxon>Fungi</taxon>
        <taxon>Fungi incertae sedis</taxon>
        <taxon>Mucoromycota</taxon>
        <taxon>Glomeromycotina</taxon>
        <taxon>Glomeromycetes</taxon>
        <taxon>Diversisporales</taxon>
        <taxon>Gigasporaceae</taxon>
        <taxon>Racocetra</taxon>
    </lineage>
</organism>
<proteinExistence type="predicted"/>
<comment type="caution">
    <text evidence="1">The sequence shown here is derived from an EMBL/GenBank/DDBJ whole genome shotgun (WGS) entry which is preliminary data.</text>
</comment>
<name>A0A9N9AY18_9GLOM</name>
<feature type="non-terminal residue" evidence="1">
    <location>
        <position position="53"/>
    </location>
</feature>
<gene>
    <name evidence="1" type="ORF">RFULGI_LOCUS4570</name>
</gene>
<dbReference type="EMBL" id="CAJVPZ010004625">
    <property type="protein sequence ID" value="CAG8549138.1"/>
    <property type="molecule type" value="Genomic_DNA"/>
</dbReference>
<protein>
    <submittedName>
        <fullName evidence="1">11640_t:CDS:1</fullName>
    </submittedName>
</protein>
<evidence type="ECO:0000313" key="1">
    <source>
        <dbReference type="EMBL" id="CAG8549138.1"/>
    </source>
</evidence>
<sequence>MSTQDPQKIEVTALSDKGALKSSRSIKFDFNINITSIFVPDNNANEVAALPYF</sequence>
<accession>A0A9N9AY18</accession>